<evidence type="ECO:0000256" key="4">
    <source>
        <dbReference type="ARBA" id="ARBA00023136"/>
    </source>
</evidence>
<evidence type="ECO:0000256" key="1">
    <source>
        <dbReference type="ARBA" id="ARBA00004141"/>
    </source>
</evidence>
<comment type="subcellular location">
    <subcellularLocation>
        <location evidence="1">Membrane</location>
        <topology evidence="1">Multi-pass membrane protein</topology>
    </subcellularLocation>
</comment>
<dbReference type="GO" id="GO:0022857">
    <property type="term" value="F:transmembrane transporter activity"/>
    <property type="evidence" value="ECO:0007669"/>
    <property type="project" value="InterPro"/>
</dbReference>
<evidence type="ECO:0000256" key="2">
    <source>
        <dbReference type="ARBA" id="ARBA00022692"/>
    </source>
</evidence>
<evidence type="ECO:0000256" key="6">
    <source>
        <dbReference type="SAM" id="Phobius"/>
    </source>
</evidence>
<feature type="region of interest" description="Disordered" evidence="5">
    <location>
        <begin position="121"/>
        <end position="146"/>
    </location>
</feature>
<dbReference type="OrthoDB" id="1746609at2759"/>
<evidence type="ECO:0000313" key="7">
    <source>
        <dbReference type="EMBL" id="KAD3642148.1"/>
    </source>
</evidence>
<evidence type="ECO:0008006" key="9">
    <source>
        <dbReference type="Google" id="ProtNLM"/>
    </source>
</evidence>
<evidence type="ECO:0000256" key="3">
    <source>
        <dbReference type="ARBA" id="ARBA00022989"/>
    </source>
</evidence>
<comment type="caution">
    <text evidence="7">The sequence shown here is derived from an EMBL/GenBank/DDBJ whole genome shotgun (WGS) entry which is preliminary data.</text>
</comment>
<dbReference type="InterPro" id="IPR037185">
    <property type="entry name" value="EmrE-like"/>
</dbReference>
<keyword evidence="2 6" id="KW-0812">Transmembrane</keyword>
<protein>
    <recommendedName>
        <fullName evidence="9">WAT1-related protein</fullName>
    </recommendedName>
</protein>
<keyword evidence="8" id="KW-1185">Reference proteome</keyword>
<name>A0A5N6MPU5_9ASTR</name>
<dbReference type="PANTHER" id="PTHR31218">
    <property type="entry name" value="WAT1-RELATED PROTEIN"/>
    <property type="match status" value="1"/>
</dbReference>
<feature type="transmembrane region" description="Helical" evidence="6">
    <location>
        <begin position="62"/>
        <end position="82"/>
    </location>
</feature>
<accession>A0A5N6MPU5</accession>
<feature type="transmembrane region" description="Helical" evidence="6">
    <location>
        <begin position="88"/>
        <end position="106"/>
    </location>
</feature>
<organism evidence="7 8">
    <name type="scientific">Mikania micrantha</name>
    <name type="common">bitter vine</name>
    <dbReference type="NCBI Taxonomy" id="192012"/>
    <lineage>
        <taxon>Eukaryota</taxon>
        <taxon>Viridiplantae</taxon>
        <taxon>Streptophyta</taxon>
        <taxon>Embryophyta</taxon>
        <taxon>Tracheophyta</taxon>
        <taxon>Spermatophyta</taxon>
        <taxon>Magnoliopsida</taxon>
        <taxon>eudicotyledons</taxon>
        <taxon>Gunneridae</taxon>
        <taxon>Pentapetalae</taxon>
        <taxon>asterids</taxon>
        <taxon>campanulids</taxon>
        <taxon>Asterales</taxon>
        <taxon>Asteraceae</taxon>
        <taxon>Asteroideae</taxon>
        <taxon>Heliantheae alliance</taxon>
        <taxon>Eupatorieae</taxon>
        <taxon>Mikania</taxon>
    </lineage>
</organism>
<dbReference type="EMBL" id="SZYD01000015">
    <property type="protein sequence ID" value="KAD3642148.1"/>
    <property type="molecule type" value="Genomic_DNA"/>
</dbReference>
<evidence type="ECO:0000256" key="5">
    <source>
        <dbReference type="SAM" id="MobiDB-lite"/>
    </source>
</evidence>
<dbReference type="GO" id="GO:0016020">
    <property type="term" value="C:membrane"/>
    <property type="evidence" value="ECO:0007669"/>
    <property type="project" value="InterPro"/>
</dbReference>
<reference evidence="7 8" key="1">
    <citation type="submission" date="2019-05" db="EMBL/GenBank/DDBJ databases">
        <title>Mikania micrantha, genome provides insights into the molecular mechanism of rapid growth.</title>
        <authorList>
            <person name="Liu B."/>
        </authorList>
    </citation>
    <scope>NUCLEOTIDE SEQUENCE [LARGE SCALE GENOMIC DNA]</scope>
    <source>
        <strain evidence="7">NLD-2019</strain>
        <tissue evidence="7">Leaf</tissue>
    </source>
</reference>
<proteinExistence type="predicted"/>
<dbReference type="InterPro" id="IPR030184">
    <property type="entry name" value="WAT1-related"/>
</dbReference>
<evidence type="ECO:0000313" key="8">
    <source>
        <dbReference type="Proteomes" id="UP000326396"/>
    </source>
</evidence>
<dbReference type="Proteomes" id="UP000326396">
    <property type="component" value="Linkage Group LG5"/>
</dbReference>
<keyword evidence="3 6" id="KW-1133">Transmembrane helix</keyword>
<dbReference type="SUPFAM" id="SSF103481">
    <property type="entry name" value="Multidrug resistance efflux transporter EmrE"/>
    <property type="match status" value="1"/>
</dbReference>
<sequence length="146" mass="15874">MAGGWWWSNESGSLASFVVESDLSSFNLQPNMRLFSVLYSGIFGYAFLVTVQSWCVRRRGPLFVAMFHPVGIVIANLIGVIFLGDGFYLGSLLGSIIVVIGFYTVMWGKAQEQKIAADHSSVSSKLDGETAPLLQDVEEQSASSTP</sequence>
<feature type="transmembrane region" description="Helical" evidence="6">
    <location>
        <begin position="34"/>
        <end position="55"/>
    </location>
</feature>
<dbReference type="AlphaFoldDB" id="A0A5N6MPU5"/>
<gene>
    <name evidence="7" type="ORF">E3N88_31372</name>
</gene>
<keyword evidence="4 6" id="KW-0472">Membrane</keyword>